<evidence type="ECO:0000313" key="2">
    <source>
        <dbReference type="EMBL" id="KAL1492527.1"/>
    </source>
</evidence>
<organism evidence="2 3">
    <name type="scientific">Hypothenemus hampei</name>
    <name type="common">Coffee berry borer</name>
    <dbReference type="NCBI Taxonomy" id="57062"/>
    <lineage>
        <taxon>Eukaryota</taxon>
        <taxon>Metazoa</taxon>
        <taxon>Ecdysozoa</taxon>
        <taxon>Arthropoda</taxon>
        <taxon>Hexapoda</taxon>
        <taxon>Insecta</taxon>
        <taxon>Pterygota</taxon>
        <taxon>Neoptera</taxon>
        <taxon>Endopterygota</taxon>
        <taxon>Coleoptera</taxon>
        <taxon>Polyphaga</taxon>
        <taxon>Cucujiformia</taxon>
        <taxon>Curculionidae</taxon>
        <taxon>Scolytinae</taxon>
        <taxon>Hypothenemus</taxon>
    </lineage>
</organism>
<evidence type="ECO:0000313" key="3">
    <source>
        <dbReference type="Proteomes" id="UP001566132"/>
    </source>
</evidence>
<gene>
    <name evidence="2" type="ORF">ABEB36_010768</name>
</gene>
<protein>
    <submittedName>
        <fullName evidence="2">Uncharacterized protein</fullName>
    </submittedName>
</protein>
<comment type="caution">
    <text evidence="2">The sequence shown here is derived from an EMBL/GenBank/DDBJ whole genome shotgun (WGS) entry which is preliminary data.</text>
</comment>
<keyword evidence="3" id="KW-1185">Reference proteome</keyword>
<dbReference type="AlphaFoldDB" id="A0ABD1EF28"/>
<name>A0ABD1EF28_HYPHA</name>
<evidence type="ECO:0000256" key="1">
    <source>
        <dbReference type="SAM" id="MobiDB-lite"/>
    </source>
</evidence>
<proteinExistence type="predicted"/>
<accession>A0ABD1EF28</accession>
<dbReference type="Proteomes" id="UP001566132">
    <property type="component" value="Unassembled WGS sequence"/>
</dbReference>
<dbReference type="EMBL" id="JBDJPC010000008">
    <property type="protein sequence ID" value="KAL1492527.1"/>
    <property type="molecule type" value="Genomic_DNA"/>
</dbReference>
<feature type="region of interest" description="Disordered" evidence="1">
    <location>
        <begin position="84"/>
        <end position="103"/>
    </location>
</feature>
<sequence length="119" mass="13454">MEVDEDDFGGVISESEEDNVSEFTSDSESEEDQDDLENEAENSLQSKRLREIEELEEEIDNCPLSKRIQLGKRRGRPISKLKGKNGYVWSKNKPSRSSDRLNVPLPEFTYGPVGDAANC</sequence>
<feature type="region of interest" description="Disordered" evidence="1">
    <location>
        <begin position="1"/>
        <end position="47"/>
    </location>
</feature>
<feature type="compositionally biased region" description="Acidic residues" evidence="1">
    <location>
        <begin position="1"/>
        <end position="40"/>
    </location>
</feature>
<reference evidence="2 3" key="1">
    <citation type="submission" date="2024-05" db="EMBL/GenBank/DDBJ databases">
        <title>Genetic variation in Jamaican populations of the coffee berry borer (Hypothenemus hampei).</title>
        <authorList>
            <person name="Errbii M."/>
            <person name="Myrie A."/>
        </authorList>
    </citation>
    <scope>NUCLEOTIDE SEQUENCE [LARGE SCALE GENOMIC DNA]</scope>
    <source>
        <strain evidence="2">JA-Hopewell-2020-01-JO</strain>
        <tissue evidence="2">Whole body</tissue>
    </source>
</reference>